<feature type="region of interest" description="Disordered" evidence="1">
    <location>
        <begin position="1"/>
        <end position="42"/>
    </location>
</feature>
<proteinExistence type="predicted"/>
<dbReference type="EMBL" id="VIWV01000001">
    <property type="protein sequence ID" value="TWF89886.1"/>
    <property type="molecule type" value="Genomic_DNA"/>
</dbReference>
<sequence>MRRCPNRRVSSGVRREPSTPPRHGSPRASPYCHGARPSSSSIRTAISGEAIMTDPPKSRALRNNGRSPGCRRRYCQPAAMSRPGREVAARAGGAGSGCRMRRMPSADPKKDSASTTMVAAAPSAPIRSPPTSGPALTQIQLVVSNRLLARRRCSGGTSAFRCAPLAASNATEAAVWRTPTTHSWLKVSRSNAMATGMLTSVTQRARSAVIMTGRLYWCSIRTPSGRAITALAIADNAASTETCNAEESSTRRAISGNAPMPTALPAALTA</sequence>
<reference evidence="2 3" key="1">
    <citation type="submission" date="2019-06" db="EMBL/GenBank/DDBJ databases">
        <title>Sequencing the genomes of 1000 actinobacteria strains.</title>
        <authorList>
            <person name="Klenk H.-P."/>
        </authorList>
    </citation>
    <scope>NUCLEOTIDE SEQUENCE [LARGE SCALE GENOMIC DNA]</scope>
    <source>
        <strain evidence="2 3">DSM 41695</strain>
    </source>
</reference>
<feature type="region of interest" description="Disordered" evidence="1">
    <location>
        <begin position="81"/>
        <end position="113"/>
    </location>
</feature>
<keyword evidence="3" id="KW-1185">Reference proteome</keyword>
<name>A0A561TS07_9ACTN</name>
<evidence type="ECO:0000313" key="3">
    <source>
        <dbReference type="Proteomes" id="UP000316603"/>
    </source>
</evidence>
<dbReference type="Proteomes" id="UP000316603">
    <property type="component" value="Unassembled WGS sequence"/>
</dbReference>
<evidence type="ECO:0000256" key="1">
    <source>
        <dbReference type="SAM" id="MobiDB-lite"/>
    </source>
</evidence>
<evidence type="ECO:0000313" key="2">
    <source>
        <dbReference type="EMBL" id="TWF89886.1"/>
    </source>
</evidence>
<dbReference type="AlphaFoldDB" id="A0A561TS07"/>
<feature type="region of interest" description="Disordered" evidence="1">
    <location>
        <begin position="54"/>
        <end position="73"/>
    </location>
</feature>
<accession>A0A561TS07</accession>
<protein>
    <submittedName>
        <fullName evidence="2">Uncharacterized protein</fullName>
    </submittedName>
</protein>
<organism evidence="2 3">
    <name type="scientific">Streptomyces capillispiralis</name>
    <dbReference type="NCBI Taxonomy" id="68182"/>
    <lineage>
        <taxon>Bacteria</taxon>
        <taxon>Bacillati</taxon>
        <taxon>Actinomycetota</taxon>
        <taxon>Actinomycetes</taxon>
        <taxon>Kitasatosporales</taxon>
        <taxon>Streptomycetaceae</taxon>
        <taxon>Streptomyces</taxon>
    </lineage>
</organism>
<gene>
    <name evidence="2" type="ORF">FHX78_116934</name>
</gene>
<comment type="caution">
    <text evidence="2">The sequence shown here is derived from an EMBL/GenBank/DDBJ whole genome shotgun (WGS) entry which is preliminary data.</text>
</comment>